<dbReference type="EMBL" id="CP000724">
    <property type="protein sequence ID" value="ABR47895.1"/>
    <property type="molecule type" value="Genomic_DNA"/>
</dbReference>
<dbReference type="InterPro" id="IPR008947">
    <property type="entry name" value="PLipase_C/P1_nuclease_dom_sf"/>
</dbReference>
<evidence type="ECO:0000259" key="1">
    <source>
        <dbReference type="Pfam" id="PF00882"/>
    </source>
</evidence>
<dbReference type="RefSeq" id="WP_012062933.1">
    <property type="nucleotide sequence ID" value="NC_009633.1"/>
</dbReference>
<dbReference type="AlphaFoldDB" id="A6TNX7"/>
<dbReference type="Pfam" id="PF00882">
    <property type="entry name" value="Zn_dep_PLPC"/>
    <property type="match status" value="1"/>
</dbReference>
<dbReference type="Proteomes" id="UP000001572">
    <property type="component" value="Chromosome"/>
</dbReference>
<dbReference type="OrthoDB" id="2878022at2"/>
<dbReference type="GO" id="GO:0016788">
    <property type="term" value="F:hydrolase activity, acting on ester bonds"/>
    <property type="evidence" value="ECO:0007669"/>
    <property type="project" value="InterPro"/>
</dbReference>
<dbReference type="KEGG" id="amt:Amet_1719"/>
<sequence length="202" mass="23538">MIAQSHKLISEHIHMQVKETLGVELNKNSLIYGSIKPDIAPRLAKMQHFKPQSFNYICEQIQDLSQYSLIENEELIKLISRQLGVITHFVADFFCLPHNDRITYRKSHFLNHFYYESKLHGFIKDYNKKIDITTSQFNYDNHSNHSIQNFLDGLHQQYLGRSEGYMNDVTSAMNATTLVSLFVIYHTLSNQRQLTSQLIIAA</sequence>
<keyword evidence="3" id="KW-1185">Reference proteome</keyword>
<dbReference type="HOGENOM" id="CLU_104114_0_0_9"/>
<organism evidence="2 3">
    <name type="scientific">Alkaliphilus metalliredigens (strain QYMF)</name>
    <dbReference type="NCBI Taxonomy" id="293826"/>
    <lineage>
        <taxon>Bacteria</taxon>
        <taxon>Bacillati</taxon>
        <taxon>Bacillota</taxon>
        <taxon>Clostridia</taxon>
        <taxon>Peptostreptococcales</taxon>
        <taxon>Natronincolaceae</taxon>
        <taxon>Alkaliphilus</taxon>
    </lineage>
</organism>
<feature type="domain" description="Phospholipase C/D" evidence="1">
    <location>
        <begin position="5"/>
        <end position="162"/>
    </location>
</feature>
<dbReference type="STRING" id="293826.Amet_1719"/>
<protein>
    <recommendedName>
        <fullName evidence="1">Phospholipase C/D domain-containing protein</fullName>
    </recommendedName>
</protein>
<reference evidence="3" key="1">
    <citation type="journal article" date="2016" name="Genome Announc.">
        <title>Complete genome sequence of Alkaliphilus metalliredigens strain QYMF, an alkaliphilic and metal-reducing bacterium isolated from borax-contaminated leachate ponds.</title>
        <authorList>
            <person name="Hwang C."/>
            <person name="Copeland A."/>
            <person name="Lucas S."/>
            <person name="Lapidus A."/>
            <person name="Barry K."/>
            <person name="Detter J.C."/>
            <person name="Glavina Del Rio T."/>
            <person name="Hammon N."/>
            <person name="Israni S."/>
            <person name="Dalin E."/>
            <person name="Tice H."/>
            <person name="Pitluck S."/>
            <person name="Chertkov O."/>
            <person name="Brettin T."/>
            <person name="Bruce D."/>
            <person name="Han C."/>
            <person name="Schmutz J."/>
            <person name="Larimer F."/>
            <person name="Land M.L."/>
            <person name="Hauser L."/>
            <person name="Kyrpides N."/>
            <person name="Mikhailova N."/>
            <person name="Ye Q."/>
            <person name="Zhou J."/>
            <person name="Richardson P."/>
            <person name="Fields M.W."/>
        </authorList>
    </citation>
    <scope>NUCLEOTIDE SEQUENCE [LARGE SCALE GENOMIC DNA]</scope>
    <source>
        <strain evidence="3">QYMF</strain>
    </source>
</reference>
<accession>A6TNX7</accession>
<dbReference type="InterPro" id="IPR029002">
    <property type="entry name" value="PLPC/GPLD1"/>
</dbReference>
<name>A6TNX7_ALKMQ</name>
<dbReference type="eggNOG" id="ENOG50332Q0">
    <property type="taxonomic scope" value="Bacteria"/>
</dbReference>
<evidence type="ECO:0000313" key="2">
    <source>
        <dbReference type="EMBL" id="ABR47895.1"/>
    </source>
</evidence>
<proteinExistence type="predicted"/>
<dbReference type="SUPFAM" id="SSF48537">
    <property type="entry name" value="Phospholipase C/P1 nuclease"/>
    <property type="match status" value="1"/>
</dbReference>
<evidence type="ECO:0000313" key="3">
    <source>
        <dbReference type="Proteomes" id="UP000001572"/>
    </source>
</evidence>
<gene>
    <name evidence="2" type="ordered locus">Amet_1719</name>
</gene>